<keyword evidence="3" id="KW-1185">Reference proteome</keyword>
<sequence>MSLEFIRCTSEHVPALSKIGRLAYKQSYTDIWKGEDVSLYIEKSFSEEALQKNIEHHNFQLFLIRHDEQDAGLIKIRIDSAIGDFKAKEAMELEKIYLAEDFTNKGIGNRAFEFVCFFAKTHHKKALRVDVMTTSPALKFYQRAGFVTISTYDLAYPGIKKEHREMQRMLLKL</sequence>
<dbReference type="RefSeq" id="WP_386411205.1">
    <property type="nucleotide sequence ID" value="NZ_JBHTJH010000025.1"/>
</dbReference>
<accession>A0ABW3D224</accession>
<keyword evidence="2" id="KW-0012">Acyltransferase</keyword>
<dbReference type="EC" id="2.3.-.-" evidence="2"/>
<gene>
    <name evidence="2" type="ORF">ACFQ1M_18105</name>
</gene>
<evidence type="ECO:0000313" key="2">
    <source>
        <dbReference type="EMBL" id="MFD0864134.1"/>
    </source>
</evidence>
<dbReference type="EMBL" id="JBHTJH010000025">
    <property type="protein sequence ID" value="MFD0864134.1"/>
    <property type="molecule type" value="Genomic_DNA"/>
</dbReference>
<proteinExistence type="predicted"/>
<organism evidence="2 3">
    <name type="scientific">Sungkyunkwania multivorans</name>
    <dbReference type="NCBI Taxonomy" id="1173618"/>
    <lineage>
        <taxon>Bacteria</taxon>
        <taxon>Pseudomonadati</taxon>
        <taxon>Bacteroidota</taxon>
        <taxon>Flavobacteriia</taxon>
        <taxon>Flavobacteriales</taxon>
        <taxon>Flavobacteriaceae</taxon>
        <taxon>Sungkyunkwania</taxon>
    </lineage>
</organism>
<name>A0ABW3D224_9FLAO</name>
<dbReference type="GO" id="GO:0016746">
    <property type="term" value="F:acyltransferase activity"/>
    <property type="evidence" value="ECO:0007669"/>
    <property type="project" value="UniProtKB-KW"/>
</dbReference>
<dbReference type="Gene3D" id="3.40.630.30">
    <property type="match status" value="1"/>
</dbReference>
<keyword evidence="2" id="KW-0808">Transferase</keyword>
<evidence type="ECO:0000259" key="1">
    <source>
        <dbReference type="PROSITE" id="PS51186"/>
    </source>
</evidence>
<dbReference type="InterPro" id="IPR000182">
    <property type="entry name" value="GNAT_dom"/>
</dbReference>
<evidence type="ECO:0000313" key="3">
    <source>
        <dbReference type="Proteomes" id="UP001596978"/>
    </source>
</evidence>
<reference evidence="3" key="1">
    <citation type="journal article" date="2019" name="Int. J. Syst. Evol. Microbiol.">
        <title>The Global Catalogue of Microorganisms (GCM) 10K type strain sequencing project: providing services to taxonomists for standard genome sequencing and annotation.</title>
        <authorList>
            <consortium name="The Broad Institute Genomics Platform"/>
            <consortium name="The Broad Institute Genome Sequencing Center for Infectious Disease"/>
            <person name="Wu L."/>
            <person name="Ma J."/>
        </authorList>
    </citation>
    <scope>NUCLEOTIDE SEQUENCE [LARGE SCALE GENOMIC DNA]</scope>
    <source>
        <strain evidence="3">CCUG 62952</strain>
    </source>
</reference>
<dbReference type="PROSITE" id="PS51186">
    <property type="entry name" value="GNAT"/>
    <property type="match status" value="1"/>
</dbReference>
<comment type="caution">
    <text evidence="2">The sequence shown here is derived from an EMBL/GenBank/DDBJ whole genome shotgun (WGS) entry which is preliminary data.</text>
</comment>
<feature type="domain" description="N-acetyltransferase" evidence="1">
    <location>
        <begin position="18"/>
        <end position="171"/>
    </location>
</feature>
<protein>
    <submittedName>
        <fullName evidence="2">GNAT family N-acetyltransferase</fullName>
        <ecNumber evidence="2">2.3.-.-</ecNumber>
    </submittedName>
</protein>
<dbReference type="Pfam" id="PF13673">
    <property type="entry name" value="Acetyltransf_10"/>
    <property type="match status" value="1"/>
</dbReference>
<dbReference type="Proteomes" id="UP001596978">
    <property type="component" value="Unassembled WGS sequence"/>
</dbReference>
<dbReference type="InterPro" id="IPR016181">
    <property type="entry name" value="Acyl_CoA_acyltransferase"/>
</dbReference>
<dbReference type="SUPFAM" id="SSF55729">
    <property type="entry name" value="Acyl-CoA N-acyltransferases (Nat)"/>
    <property type="match status" value="1"/>
</dbReference>